<dbReference type="RefSeq" id="WP_163104838.1">
    <property type="nucleotide sequence ID" value="NZ_JAAAWO010000001.1"/>
</dbReference>
<proteinExistence type="predicted"/>
<comment type="caution">
    <text evidence="1">The sequence shown here is derived from an EMBL/GenBank/DDBJ whole genome shotgun (WGS) entry which is preliminary data.</text>
</comment>
<protein>
    <recommendedName>
        <fullName evidence="3">DUF1302 family protein</fullName>
    </recommendedName>
</protein>
<dbReference type="Proteomes" id="UP000471381">
    <property type="component" value="Unassembled WGS sequence"/>
</dbReference>
<evidence type="ECO:0000313" key="2">
    <source>
        <dbReference type="Proteomes" id="UP000471381"/>
    </source>
</evidence>
<dbReference type="AlphaFoldDB" id="A0A6N9THU7"/>
<name>A0A6N9THU7_9ALTE</name>
<evidence type="ECO:0000313" key="1">
    <source>
        <dbReference type="EMBL" id="NDW14268.1"/>
    </source>
</evidence>
<accession>A0A6N9THU7</accession>
<sequence>MIRAFTLYGVLALANNSYAEIEVTGSAGFEQRYFLQDALYENQERTYSSAFLMPEVYTQWNDGADTLVFKPFYRIDEHDDERTHGDIRELQWAHYADSWETRVGIGKVFWGQTESLHLVDIINQTDSVESLDGEVKLGQPMVNFNYFSDYGMFSIYALPYFRERTFQGDSGRLRPPVAIGDALYESDDEQQNLDIAIRWQSSIADWEVGLSAFSGTTREPELFTTPNQDGELVIFPFYAQIDQFGIDVLKVSGAWLLKLESIYRSGQSEDFAAVVTGFEYTTQGIWGSRYGLGVLAEYQYDERDDNFFAIGQNDLMTGLRVIVNDIAGTEVLFGFVQDLDESSTYSGFVEASSRLTANWSWKLNGYFFSADDTEDPFYFLRRDDHVQFSLEYYF</sequence>
<reference evidence="1 2" key="1">
    <citation type="submission" date="2020-01" db="EMBL/GenBank/DDBJ databases">
        <title>Genomes of bacteria type strains.</title>
        <authorList>
            <person name="Chen J."/>
            <person name="Zhu S."/>
            <person name="Yang J."/>
        </authorList>
    </citation>
    <scope>NUCLEOTIDE SEQUENCE [LARGE SCALE GENOMIC DNA]</scope>
    <source>
        <strain evidence="1 2">LMG 24078</strain>
    </source>
</reference>
<gene>
    <name evidence="1" type="ORF">GTQ48_01800</name>
</gene>
<keyword evidence="2" id="KW-1185">Reference proteome</keyword>
<organism evidence="1 2">
    <name type="scientific">Alteromonas genovensis</name>
    <dbReference type="NCBI Taxonomy" id="471225"/>
    <lineage>
        <taxon>Bacteria</taxon>
        <taxon>Pseudomonadati</taxon>
        <taxon>Pseudomonadota</taxon>
        <taxon>Gammaproteobacteria</taxon>
        <taxon>Alteromonadales</taxon>
        <taxon>Alteromonadaceae</taxon>
        <taxon>Alteromonas/Salinimonas group</taxon>
        <taxon>Alteromonas</taxon>
    </lineage>
</organism>
<dbReference type="EMBL" id="JAAAWO010000001">
    <property type="protein sequence ID" value="NDW14268.1"/>
    <property type="molecule type" value="Genomic_DNA"/>
</dbReference>
<evidence type="ECO:0008006" key="3">
    <source>
        <dbReference type="Google" id="ProtNLM"/>
    </source>
</evidence>